<dbReference type="InterPro" id="IPR000014">
    <property type="entry name" value="PAS"/>
</dbReference>
<dbReference type="SUPFAM" id="SSF46689">
    <property type="entry name" value="Homeodomain-like"/>
    <property type="match status" value="1"/>
</dbReference>
<dbReference type="PROSITE" id="PS00675">
    <property type="entry name" value="SIGMA54_INTERACT_1"/>
    <property type="match status" value="1"/>
</dbReference>
<dbReference type="InterPro" id="IPR025662">
    <property type="entry name" value="Sigma_54_int_dom_ATP-bd_1"/>
</dbReference>
<accession>A0A7C4ES41</accession>
<organism evidence="9">
    <name type="scientific">Desulfomonile tiedjei</name>
    <dbReference type="NCBI Taxonomy" id="2358"/>
    <lineage>
        <taxon>Bacteria</taxon>
        <taxon>Pseudomonadati</taxon>
        <taxon>Thermodesulfobacteriota</taxon>
        <taxon>Desulfomonilia</taxon>
        <taxon>Desulfomonilales</taxon>
        <taxon>Desulfomonilaceae</taxon>
        <taxon>Desulfomonile</taxon>
    </lineage>
</organism>
<dbReference type="Pfam" id="PF02954">
    <property type="entry name" value="HTH_8"/>
    <property type="match status" value="1"/>
</dbReference>
<keyword evidence="2" id="KW-0067">ATP-binding</keyword>
<evidence type="ECO:0000256" key="2">
    <source>
        <dbReference type="ARBA" id="ARBA00022840"/>
    </source>
</evidence>
<dbReference type="GO" id="GO:0006355">
    <property type="term" value="P:regulation of DNA-templated transcription"/>
    <property type="evidence" value="ECO:0007669"/>
    <property type="project" value="InterPro"/>
</dbReference>
<dbReference type="InterPro" id="IPR002197">
    <property type="entry name" value="HTH_Fis"/>
</dbReference>
<evidence type="ECO:0000256" key="3">
    <source>
        <dbReference type="ARBA" id="ARBA00023015"/>
    </source>
</evidence>
<keyword evidence="1" id="KW-0547">Nucleotide-binding</keyword>
<feature type="domain" description="PAC" evidence="8">
    <location>
        <begin position="170"/>
        <end position="222"/>
    </location>
</feature>
<dbReference type="Pfam" id="PF00989">
    <property type="entry name" value="PAS"/>
    <property type="match status" value="1"/>
</dbReference>
<keyword evidence="3" id="KW-0805">Transcription regulation</keyword>
<dbReference type="InterPro" id="IPR013767">
    <property type="entry name" value="PAS_fold"/>
</dbReference>
<dbReference type="SUPFAM" id="SSF52540">
    <property type="entry name" value="P-loop containing nucleoside triphosphate hydrolases"/>
    <property type="match status" value="1"/>
</dbReference>
<dbReference type="SUPFAM" id="SSF55785">
    <property type="entry name" value="PYP-like sensor domain (PAS domain)"/>
    <property type="match status" value="1"/>
</dbReference>
<dbReference type="FunFam" id="3.40.50.300:FF:000006">
    <property type="entry name" value="DNA-binding transcriptional regulator NtrC"/>
    <property type="match status" value="1"/>
</dbReference>
<feature type="domain" description="Sigma-54 factor interaction" evidence="6">
    <location>
        <begin position="229"/>
        <end position="458"/>
    </location>
</feature>
<dbReference type="CDD" id="cd00009">
    <property type="entry name" value="AAA"/>
    <property type="match status" value="1"/>
</dbReference>
<evidence type="ECO:0000313" key="9">
    <source>
        <dbReference type="EMBL" id="HGH60849.1"/>
    </source>
</evidence>
<dbReference type="InterPro" id="IPR035965">
    <property type="entry name" value="PAS-like_dom_sf"/>
</dbReference>
<dbReference type="AlphaFoldDB" id="A0A7C4ES41"/>
<dbReference type="Gene3D" id="1.10.8.60">
    <property type="match status" value="1"/>
</dbReference>
<reference evidence="9" key="1">
    <citation type="journal article" date="2020" name="mSystems">
        <title>Genome- and Community-Level Interaction Insights into Carbon Utilization and Element Cycling Functions of Hydrothermarchaeota in Hydrothermal Sediment.</title>
        <authorList>
            <person name="Zhou Z."/>
            <person name="Liu Y."/>
            <person name="Xu W."/>
            <person name="Pan J."/>
            <person name="Luo Z.H."/>
            <person name="Li M."/>
        </authorList>
    </citation>
    <scope>NUCLEOTIDE SEQUENCE [LARGE SCALE GENOMIC DNA]</scope>
    <source>
        <strain evidence="9">SpSt-769</strain>
    </source>
</reference>
<evidence type="ECO:0000259" key="8">
    <source>
        <dbReference type="PROSITE" id="PS50113"/>
    </source>
</evidence>
<feature type="compositionally biased region" description="Basic and acidic residues" evidence="5">
    <location>
        <begin position="62"/>
        <end position="74"/>
    </location>
</feature>
<dbReference type="Pfam" id="PF25601">
    <property type="entry name" value="AAA_lid_14"/>
    <property type="match status" value="1"/>
</dbReference>
<name>A0A7C4ES41_9BACT</name>
<feature type="domain" description="PAS" evidence="7">
    <location>
        <begin position="97"/>
        <end position="145"/>
    </location>
</feature>
<dbReference type="SMART" id="SM00091">
    <property type="entry name" value="PAS"/>
    <property type="match status" value="1"/>
</dbReference>
<dbReference type="InterPro" id="IPR058031">
    <property type="entry name" value="AAA_lid_NorR"/>
</dbReference>
<dbReference type="PRINTS" id="PR01590">
    <property type="entry name" value="HTHFIS"/>
</dbReference>
<dbReference type="InterPro" id="IPR027417">
    <property type="entry name" value="P-loop_NTPase"/>
</dbReference>
<dbReference type="InterPro" id="IPR000700">
    <property type="entry name" value="PAS-assoc_C"/>
</dbReference>
<evidence type="ECO:0000256" key="5">
    <source>
        <dbReference type="SAM" id="MobiDB-lite"/>
    </source>
</evidence>
<evidence type="ECO:0000256" key="4">
    <source>
        <dbReference type="ARBA" id="ARBA00023163"/>
    </source>
</evidence>
<dbReference type="InterPro" id="IPR009057">
    <property type="entry name" value="Homeodomain-like_sf"/>
</dbReference>
<dbReference type="Pfam" id="PF00158">
    <property type="entry name" value="Sigma54_activat"/>
    <property type="match status" value="1"/>
</dbReference>
<dbReference type="Gene3D" id="1.10.10.60">
    <property type="entry name" value="Homeodomain-like"/>
    <property type="match status" value="1"/>
</dbReference>
<dbReference type="GO" id="GO:0043565">
    <property type="term" value="F:sequence-specific DNA binding"/>
    <property type="evidence" value="ECO:0007669"/>
    <property type="project" value="InterPro"/>
</dbReference>
<dbReference type="Gene3D" id="3.40.50.300">
    <property type="entry name" value="P-loop containing nucleotide triphosphate hydrolases"/>
    <property type="match status" value="1"/>
</dbReference>
<gene>
    <name evidence="9" type="ORF">ENV54_06070</name>
</gene>
<dbReference type="PROSITE" id="PS00676">
    <property type="entry name" value="SIGMA54_INTERACT_2"/>
    <property type="match status" value="1"/>
</dbReference>
<evidence type="ECO:0000256" key="1">
    <source>
        <dbReference type="ARBA" id="ARBA00022741"/>
    </source>
</evidence>
<comment type="caution">
    <text evidence="9">The sequence shown here is derived from an EMBL/GenBank/DDBJ whole genome shotgun (WGS) entry which is preliminary data.</text>
</comment>
<dbReference type="PROSITE" id="PS50113">
    <property type="entry name" value="PAC"/>
    <property type="match status" value="1"/>
</dbReference>
<dbReference type="PANTHER" id="PTHR32071">
    <property type="entry name" value="TRANSCRIPTIONAL REGULATORY PROTEIN"/>
    <property type="match status" value="1"/>
</dbReference>
<dbReference type="GO" id="GO:0005524">
    <property type="term" value="F:ATP binding"/>
    <property type="evidence" value="ECO:0007669"/>
    <property type="project" value="UniProtKB-KW"/>
</dbReference>
<dbReference type="EMBL" id="DTGT01000185">
    <property type="protein sequence ID" value="HGH60849.1"/>
    <property type="molecule type" value="Genomic_DNA"/>
</dbReference>
<keyword evidence="4" id="KW-0804">Transcription</keyword>
<dbReference type="InterPro" id="IPR025943">
    <property type="entry name" value="Sigma_54_int_dom_ATP-bd_2"/>
</dbReference>
<proteinExistence type="predicted"/>
<protein>
    <submittedName>
        <fullName evidence="9">PAS domain-containing protein</fullName>
    </submittedName>
</protein>
<sequence length="538" mass="59873">MGMLIRRRRVVKGCDAASANCGDAARLLLAFGQGRWSDALGIGGCQGNSSIERSGRQPHATTEAEKKGDNERKPHAAMVGPKTRDSTPSFEGAHMENPQLFQAILNSISEGVMTVDKDWKIASWNRAAEKITGFHKEEVLGKECLKVFRASLCRDFCPVDKALSCGHPYQDVEVAIRNKKNELVKLLVNAAPLYNDEGEIIGGLETFRDVSQNRWLQEELESHYGYKSIVGRSAAMQRVFETLSNLINSDTTVLILGETGTGKELIARALHFHGARRDKAFVAINCSALPEGTLESELFGHVKGAFTGALNTHIGKFELANGGTLFLDEIGDISPATQVKLLRVLEEREIHRLGDNKPIRVDIRLITATNQDLYKKVLSGAFRDDLYYRLNVFPVCLPPLRERIEDIPLLVGHFIEKFNQQMGKKIQGIADQVLEILEGYHWPGNVREFSNAIEHAFVHCKGALIRPSDLPESILRESQSARLRVAPRAQKALEDAERDLILKELQAASWKKGVAAKRLGMSRATLWRKMEKHGISEP</sequence>
<dbReference type="SMART" id="SM00382">
    <property type="entry name" value="AAA"/>
    <property type="match status" value="1"/>
</dbReference>
<dbReference type="Gene3D" id="3.30.450.20">
    <property type="entry name" value="PAS domain"/>
    <property type="match status" value="1"/>
</dbReference>
<dbReference type="PANTHER" id="PTHR32071:SF113">
    <property type="entry name" value="ALGINATE BIOSYNTHESIS TRANSCRIPTIONAL REGULATORY PROTEIN ALGB"/>
    <property type="match status" value="1"/>
</dbReference>
<dbReference type="InterPro" id="IPR003593">
    <property type="entry name" value="AAA+_ATPase"/>
</dbReference>
<dbReference type="CDD" id="cd00130">
    <property type="entry name" value="PAS"/>
    <property type="match status" value="1"/>
</dbReference>
<evidence type="ECO:0000259" key="7">
    <source>
        <dbReference type="PROSITE" id="PS50112"/>
    </source>
</evidence>
<dbReference type="PROSITE" id="PS50112">
    <property type="entry name" value="PAS"/>
    <property type="match status" value="1"/>
</dbReference>
<dbReference type="PROSITE" id="PS50045">
    <property type="entry name" value="SIGMA54_INTERACT_4"/>
    <property type="match status" value="1"/>
</dbReference>
<dbReference type="InterPro" id="IPR002078">
    <property type="entry name" value="Sigma_54_int"/>
</dbReference>
<evidence type="ECO:0000259" key="6">
    <source>
        <dbReference type="PROSITE" id="PS50045"/>
    </source>
</evidence>
<dbReference type="NCBIfam" id="TIGR00229">
    <property type="entry name" value="sensory_box"/>
    <property type="match status" value="1"/>
</dbReference>
<feature type="region of interest" description="Disordered" evidence="5">
    <location>
        <begin position="48"/>
        <end position="90"/>
    </location>
</feature>